<dbReference type="VEuPathDB" id="FungiDB:YALI1_B14752g"/>
<feature type="region of interest" description="Disordered" evidence="7">
    <location>
        <begin position="650"/>
        <end position="751"/>
    </location>
</feature>
<dbReference type="SUPFAM" id="SSF52540">
    <property type="entry name" value="P-loop containing nucleoside triphosphate hydrolases"/>
    <property type="match status" value="1"/>
</dbReference>
<evidence type="ECO:0000313" key="9">
    <source>
        <dbReference type="Proteomes" id="UP000256601"/>
    </source>
</evidence>
<dbReference type="EC" id="3.6.4.13" evidence="1"/>
<name>A0A371CED4_YARLL</name>
<evidence type="ECO:0000256" key="6">
    <source>
        <dbReference type="ARBA" id="ARBA00047984"/>
    </source>
</evidence>
<feature type="compositionally biased region" description="Polar residues" evidence="7">
    <location>
        <begin position="29"/>
        <end position="38"/>
    </location>
</feature>
<dbReference type="OrthoDB" id="4088766at2759"/>
<proteinExistence type="predicted"/>
<dbReference type="PANTHER" id="PTHR47960">
    <property type="entry name" value="DEAD-BOX ATP-DEPENDENT RNA HELICASE 50"/>
    <property type="match status" value="1"/>
</dbReference>
<keyword evidence="4" id="KW-0347">Helicase</keyword>
<keyword evidence="2" id="KW-0547">Nucleotide-binding</keyword>
<feature type="compositionally biased region" description="Polar residues" evidence="7">
    <location>
        <begin position="701"/>
        <end position="722"/>
    </location>
</feature>
<evidence type="ECO:0000256" key="4">
    <source>
        <dbReference type="ARBA" id="ARBA00022806"/>
    </source>
</evidence>
<dbReference type="GO" id="GO:0005524">
    <property type="term" value="F:ATP binding"/>
    <property type="evidence" value="ECO:0007669"/>
    <property type="project" value="UniProtKB-KW"/>
</dbReference>
<evidence type="ECO:0000256" key="2">
    <source>
        <dbReference type="ARBA" id="ARBA00022741"/>
    </source>
</evidence>
<evidence type="ECO:0000256" key="7">
    <source>
        <dbReference type="SAM" id="MobiDB-lite"/>
    </source>
</evidence>
<gene>
    <name evidence="8" type="ORF">B0I71DRAFT_127104</name>
</gene>
<dbReference type="GO" id="GO:0016787">
    <property type="term" value="F:hydrolase activity"/>
    <property type="evidence" value="ECO:0007669"/>
    <property type="project" value="UniProtKB-KW"/>
</dbReference>
<dbReference type="Proteomes" id="UP000256601">
    <property type="component" value="Unassembled WGS sequence"/>
</dbReference>
<evidence type="ECO:0000256" key="1">
    <source>
        <dbReference type="ARBA" id="ARBA00012552"/>
    </source>
</evidence>
<evidence type="ECO:0000313" key="8">
    <source>
        <dbReference type="EMBL" id="RDW28647.1"/>
    </source>
</evidence>
<dbReference type="VEuPathDB" id="FungiDB:YALI0_B11066g"/>
<dbReference type="GO" id="GO:0003724">
    <property type="term" value="F:RNA helicase activity"/>
    <property type="evidence" value="ECO:0007669"/>
    <property type="project" value="UniProtKB-EC"/>
</dbReference>
<feature type="compositionally biased region" description="Basic and acidic residues" evidence="7">
    <location>
        <begin position="650"/>
        <end position="664"/>
    </location>
</feature>
<protein>
    <recommendedName>
        <fullName evidence="1">RNA helicase</fullName>
        <ecNumber evidence="1">3.6.4.13</ecNumber>
    </recommendedName>
</protein>
<organism evidence="8 9">
    <name type="scientific">Yarrowia lipolytica</name>
    <name type="common">Candida lipolytica</name>
    <dbReference type="NCBI Taxonomy" id="4952"/>
    <lineage>
        <taxon>Eukaryota</taxon>
        <taxon>Fungi</taxon>
        <taxon>Dikarya</taxon>
        <taxon>Ascomycota</taxon>
        <taxon>Saccharomycotina</taxon>
        <taxon>Dipodascomycetes</taxon>
        <taxon>Dipodascales</taxon>
        <taxon>Dipodascales incertae sedis</taxon>
        <taxon>Yarrowia</taxon>
    </lineage>
</organism>
<comment type="catalytic activity">
    <reaction evidence="6">
        <text>ATP + H2O = ADP + phosphate + H(+)</text>
        <dbReference type="Rhea" id="RHEA:13065"/>
        <dbReference type="ChEBI" id="CHEBI:15377"/>
        <dbReference type="ChEBI" id="CHEBI:15378"/>
        <dbReference type="ChEBI" id="CHEBI:30616"/>
        <dbReference type="ChEBI" id="CHEBI:43474"/>
        <dbReference type="ChEBI" id="CHEBI:456216"/>
        <dbReference type="EC" id="3.6.4.13"/>
    </reaction>
</comment>
<feature type="region of interest" description="Disordered" evidence="7">
    <location>
        <begin position="22"/>
        <end position="92"/>
    </location>
</feature>
<dbReference type="AlphaFoldDB" id="A0A371CED4"/>
<feature type="compositionally biased region" description="Low complexity" evidence="7">
    <location>
        <begin position="723"/>
        <end position="751"/>
    </location>
</feature>
<feature type="compositionally biased region" description="Basic and acidic residues" evidence="7">
    <location>
        <begin position="675"/>
        <end position="691"/>
    </location>
</feature>
<dbReference type="EMBL" id="KZ858951">
    <property type="protein sequence ID" value="RDW28647.1"/>
    <property type="molecule type" value="Genomic_DNA"/>
</dbReference>
<evidence type="ECO:0000256" key="5">
    <source>
        <dbReference type="ARBA" id="ARBA00022840"/>
    </source>
</evidence>
<reference evidence="8 9" key="1">
    <citation type="submission" date="2018-07" db="EMBL/GenBank/DDBJ databases">
        <title>Draft Genome Assemblies for Five Robust Yarrowia lipolytica Strains Exhibiting High Lipid Production and Pentose Sugar Utilization and Sugar Alcohol Secretion from Undetoxified Lignocellulosic Biomass Hydrolysates.</title>
        <authorList>
            <consortium name="DOE Joint Genome Institute"/>
            <person name="Walker C."/>
            <person name="Ryu S."/>
            <person name="Na H."/>
            <person name="Zane M."/>
            <person name="LaButti K."/>
            <person name="Lipzen A."/>
            <person name="Haridas S."/>
            <person name="Barry K."/>
            <person name="Grigoriev I.V."/>
            <person name="Quarterman J."/>
            <person name="Slininger P."/>
            <person name="Dien B."/>
            <person name="Trinh C.T."/>
        </authorList>
    </citation>
    <scope>NUCLEOTIDE SEQUENCE [LARGE SCALE GENOMIC DNA]</scope>
    <source>
        <strain evidence="8 9">YB392</strain>
    </source>
</reference>
<keyword evidence="3" id="KW-0378">Hydrolase</keyword>
<accession>A0A371CED4</accession>
<keyword evidence="5" id="KW-0067">ATP-binding</keyword>
<dbReference type="InterPro" id="IPR027417">
    <property type="entry name" value="P-loop_NTPase"/>
</dbReference>
<evidence type="ECO:0000256" key="3">
    <source>
        <dbReference type="ARBA" id="ARBA00022801"/>
    </source>
</evidence>
<dbReference type="Gene3D" id="3.40.50.300">
    <property type="entry name" value="P-loop containing nucleotide triphosphate hydrolases"/>
    <property type="match status" value="1"/>
</dbReference>
<feature type="compositionally biased region" description="Basic residues" evidence="7">
    <location>
        <begin position="665"/>
        <end position="674"/>
    </location>
</feature>
<sequence length="751" mass="83810">MWRTSIQSRQIIAKLPTRTSLTPLTLTRHYQTPSNRPQRSFKPGSRPKNASRPKNDYRPSKHTKGPQPKPRNSPRSKDKTAQRSKLPLNGPLKLNLQTPEIHLTVDHTKAKTWSDLKVPTNIASEISKAIESAVEPEYAQKQFLSIVNSDISLVWNSLPGCGVSTALDIALLSKPERINVRNATNPRDYGVNHLLIVSSELAGKQHLKRLLEISKANTRNGEDKAKTEGYMAQLLYRASPEAEKEQLALLRKAPSPQVLITTPTRLMDILQSDFRDRLNLKQLSSIFVDDADVLLPQEKFILKTKTQKINNHTKPIIELGDYIASLRNGYMRSELLEFPPLQIVWAGATLKSFHKRLLTSLGWSEGRPVVDIGLTHHNLVKAPYSVTSPDVDVRIVSKPTRKSPCTNVVLPPINLGLAMEELQDVLSISRDRGEYLKMKFAAIRDFYNDRYTQVMRKRFYNKQLFLDKSYFEAASDLIRSRPKERALVLTTQSFKADKYKDAFAEVGINAAHVADLDPSRMDDFCQTFFSTPIDPSNDATQDMPEAIVCNLRQFKGIQLPGLSNVIVLGWESLEEESDFALIANMCNTKESIKARNDDEYKATARGQMSVILDSEDSHDEVLLERIAYTVAKAGVELDETDVVVRAAENMKGKKMEKQLSEEPKKPKRLGKKKAAIAERKAAREATAKAKESGVGGGDIASESSDTMDSKPELSNVTGPTSESQTRSDSTDPTSTSESSSGSEPSQQKQSA</sequence>